<protein>
    <recommendedName>
        <fullName evidence="13">Odorant receptor</fullName>
    </recommendedName>
</protein>
<dbReference type="OrthoDB" id="6617147at2759"/>
<reference evidence="11 12" key="1">
    <citation type="submission" date="2020-04" db="EMBL/GenBank/DDBJ databases">
        <authorList>
            <person name="Alioto T."/>
            <person name="Alioto T."/>
            <person name="Gomez Garrido J."/>
        </authorList>
    </citation>
    <scope>NUCLEOTIDE SEQUENCE [LARGE SCALE GENOMIC DNA]</scope>
</reference>
<evidence type="ECO:0000256" key="1">
    <source>
        <dbReference type="ARBA" id="ARBA00004651"/>
    </source>
</evidence>
<dbReference type="InterPro" id="IPR004117">
    <property type="entry name" value="7tm6_olfct_rcpt"/>
</dbReference>
<sequence length="193" mass="22819">MLRHLLDVLQTLSQVENFTSRHFENEEQLVNDEIYNRRIREVLIYSHKLHVRIIDFTDCINSCYSYALMMEVWTILMSFCIIALMIVNVSDLFRIIAMSSNIMSFFSLFASICYESDELRKQSELIIFSCCGAAWWTFDKDNLLFIQLMSLRSIRSLALKIGSFQTVSVRTLKMIFKVSVSYFLFLYQFKRSL</sequence>
<evidence type="ECO:0000256" key="6">
    <source>
        <dbReference type="ARBA" id="ARBA00022989"/>
    </source>
</evidence>
<evidence type="ECO:0000256" key="4">
    <source>
        <dbReference type="ARBA" id="ARBA00022692"/>
    </source>
</evidence>
<keyword evidence="2" id="KW-1003">Cell membrane</keyword>
<evidence type="ECO:0000256" key="8">
    <source>
        <dbReference type="ARBA" id="ARBA00023170"/>
    </source>
</evidence>
<comment type="subcellular location">
    <subcellularLocation>
        <location evidence="1">Cell membrane</location>
        <topology evidence="1">Multi-pass membrane protein</topology>
    </subcellularLocation>
</comment>
<keyword evidence="9" id="KW-0807">Transducer</keyword>
<feature type="transmembrane region" description="Helical" evidence="10">
    <location>
        <begin position="66"/>
        <end position="86"/>
    </location>
</feature>
<organism evidence="11 12">
    <name type="scientific">Cloeon dipterum</name>
    <dbReference type="NCBI Taxonomy" id="197152"/>
    <lineage>
        <taxon>Eukaryota</taxon>
        <taxon>Metazoa</taxon>
        <taxon>Ecdysozoa</taxon>
        <taxon>Arthropoda</taxon>
        <taxon>Hexapoda</taxon>
        <taxon>Insecta</taxon>
        <taxon>Pterygota</taxon>
        <taxon>Palaeoptera</taxon>
        <taxon>Ephemeroptera</taxon>
        <taxon>Pisciforma</taxon>
        <taxon>Baetidae</taxon>
        <taxon>Cloeon</taxon>
    </lineage>
</organism>
<keyword evidence="5" id="KW-0552">Olfaction</keyword>
<keyword evidence="3" id="KW-0716">Sensory transduction</keyword>
<gene>
    <name evidence="11" type="ORF">CLODIP_2_CD04106</name>
</gene>
<evidence type="ECO:0000256" key="5">
    <source>
        <dbReference type="ARBA" id="ARBA00022725"/>
    </source>
</evidence>
<keyword evidence="4 10" id="KW-0812">Transmembrane</keyword>
<dbReference type="EMBL" id="CADEPI010000034">
    <property type="protein sequence ID" value="CAB3367896.1"/>
    <property type="molecule type" value="Genomic_DNA"/>
</dbReference>
<dbReference type="GO" id="GO:0005886">
    <property type="term" value="C:plasma membrane"/>
    <property type="evidence" value="ECO:0007669"/>
    <property type="project" value="UniProtKB-SubCell"/>
</dbReference>
<evidence type="ECO:0000313" key="12">
    <source>
        <dbReference type="Proteomes" id="UP000494165"/>
    </source>
</evidence>
<evidence type="ECO:0000313" key="11">
    <source>
        <dbReference type="EMBL" id="CAB3367896.1"/>
    </source>
</evidence>
<evidence type="ECO:0000256" key="10">
    <source>
        <dbReference type="SAM" id="Phobius"/>
    </source>
</evidence>
<keyword evidence="12" id="KW-1185">Reference proteome</keyword>
<keyword evidence="8" id="KW-0675">Receptor</keyword>
<comment type="caution">
    <text evidence="11">The sequence shown here is derived from an EMBL/GenBank/DDBJ whole genome shotgun (WGS) entry which is preliminary data.</text>
</comment>
<dbReference type="Proteomes" id="UP000494165">
    <property type="component" value="Unassembled WGS sequence"/>
</dbReference>
<dbReference type="Pfam" id="PF02949">
    <property type="entry name" value="7tm_6"/>
    <property type="match status" value="1"/>
</dbReference>
<accession>A0A8S1CG01</accession>
<dbReference type="AlphaFoldDB" id="A0A8S1CG01"/>
<name>A0A8S1CG01_9INSE</name>
<keyword evidence="7 10" id="KW-0472">Membrane</keyword>
<proteinExistence type="predicted"/>
<evidence type="ECO:0000256" key="2">
    <source>
        <dbReference type="ARBA" id="ARBA00022475"/>
    </source>
</evidence>
<feature type="transmembrane region" description="Helical" evidence="10">
    <location>
        <begin position="92"/>
        <end position="114"/>
    </location>
</feature>
<evidence type="ECO:0000256" key="7">
    <source>
        <dbReference type="ARBA" id="ARBA00023136"/>
    </source>
</evidence>
<dbReference type="GO" id="GO:0005549">
    <property type="term" value="F:odorant binding"/>
    <property type="evidence" value="ECO:0007669"/>
    <property type="project" value="InterPro"/>
</dbReference>
<evidence type="ECO:0000256" key="9">
    <source>
        <dbReference type="ARBA" id="ARBA00023224"/>
    </source>
</evidence>
<dbReference type="GO" id="GO:0004984">
    <property type="term" value="F:olfactory receptor activity"/>
    <property type="evidence" value="ECO:0007669"/>
    <property type="project" value="InterPro"/>
</dbReference>
<dbReference type="GO" id="GO:0007165">
    <property type="term" value="P:signal transduction"/>
    <property type="evidence" value="ECO:0007669"/>
    <property type="project" value="UniProtKB-KW"/>
</dbReference>
<dbReference type="PANTHER" id="PTHR21137">
    <property type="entry name" value="ODORANT RECEPTOR"/>
    <property type="match status" value="1"/>
</dbReference>
<keyword evidence="6 10" id="KW-1133">Transmembrane helix</keyword>
<evidence type="ECO:0000256" key="3">
    <source>
        <dbReference type="ARBA" id="ARBA00022606"/>
    </source>
</evidence>
<dbReference type="PANTHER" id="PTHR21137:SF35">
    <property type="entry name" value="ODORANT RECEPTOR 19A-RELATED"/>
    <property type="match status" value="1"/>
</dbReference>
<evidence type="ECO:0008006" key="13">
    <source>
        <dbReference type="Google" id="ProtNLM"/>
    </source>
</evidence>